<evidence type="ECO:0000313" key="1">
    <source>
        <dbReference type="EMBL" id="ORY78491.1"/>
    </source>
</evidence>
<proteinExistence type="predicted"/>
<gene>
    <name evidence="1" type="ORF">BCR37DRAFT_104537</name>
</gene>
<protein>
    <submittedName>
        <fullName evidence="1">Uncharacterized protein</fullName>
    </submittedName>
</protein>
<dbReference type="Proteomes" id="UP000193685">
    <property type="component" value="Unassembled WGS sequence"/>
</dbReference>
<accession>A0A1Y2F3N5</accession>
<dbReference type="EMBL" id="MCFI01000017">
    <property type="protein sequence ID" value="ORY78491.1"/>
    <property type="molecule type" value="Genomic_DNA"/>
</dbReference>
<keyword evidence="2" id="KW-1185">Reference proteome</keyword>
<evidence type="ECO:0000313" key="2">
    <source>
        <dbReference type="Proteomes" id="UP000193685"/>
    </source>
</evidence>
<organism evidence="1 2">
    <name type="scientific">Protomyces lactucae-debilis</name>
    <dbReference type="NCBI Taxonomy" id="2754530"/>
    <lineage>
        <taxon>Eukaryota</taxon>
        <taxon>Fungi</taxon>
        <taxon>Dikarya</taxon>
        <taxon>Ascomycota</taxon>
        <taxon>Taphrinomycotina</taxon>
        <taxon>Taphrinomycetes</taxon>
        <taxon>Taphrinales</taxon>
        <taxon>Protomycetaceae</taxon>
        <taxon>Protomyces</taxon>
    </lineage>
</organism>
<name>A0A1Y2F3N5_PROLT</name>
<sequence length="288" mass="33174">MSVWGASRKLLQMYFYDTFIEPDIRDPLNVTSCWLAKPDPNNNVWKYTQTDEEIKTTNSKTTHTNKGEILCCGTLIDYRPTGMLPGPETSGLGWNLCKFGNATDRHGYTVSSCQKYELEQKDPRPATWHFVGAPFKSGVSEQYEIFFVEYDKQAKRPMLSSMITTESLTYTLQPKNDSAMHFWLAKPKQSDNFPASWLTNGYALIGGKLIDMKPVDHLPPPNTYFRDDSIEEHEGQEIGNLCFFALDSSIEGMRDRWRREFRRYRIADLFVEGICREVRKGEIQFSGP</sequence>
<dbReference type="GeneID" id="63782476"/>
<reference evidence="1 2" key="1">
    <citation type="submission" date="2016-07" db="EMBL/GenBank/DDBJ databases">
        <title>Pervasive Adenine N6-methylation of Active Genes in Fungi.</title>
        <authorList>
            <consortium name="DOE Joint Genome Institute"/>
            <person name="Mondo S.J."/>
            <person name="Dannebaum R.O."/>
            <person name="Kuo R.C."/>
            <person name="Labutti K."/>
            <person name="Haridas S."/>
            <person name="Kuo A."/>
            <person name="Salamov A."/>
            <person name="Ahrendt S.R."/>
            <person name="Lipzen A."/>
            <person name="Sullivan W."/>
            <person name="Andreopoulos W.B."/>
            <person name="Clum A."/>
            <person name="Lindquist E."/>
            <person name="Daum C."/>
            <person name="Ramamoorthy G.K."/>
            <person name="Gryganskyi A."/>
            <person name="Culley D."/>
            <person name="Magnuson J.K."/>
            <person name="James T.Y."/>
            <person name="O'Malley M.A."/>
            <person name="Stajich J.E."/>
            <person name="Spatafora J.W."/>
            <person name="Visel A."/>
            <person name="Grigoriev I.V."/>
        </authorList>
    </citation>
    <scope>NUCLEOTIDE SEQUENCE [LARGE SCALE GENOMIC DNA]</scope>
    <source>
        <strain evidence="1 2">12-1054</strain>
    </source>
</reference>
<dbReference type="AlphaFoldDB" id="A0A1Y2F3N5"/>
<comment type="caution">
    <text evidence="1">The sequence shown here is derived from an EMBL/GenBank/DDBJ whole genome shotgun (WGS) entry which is preliminary data.</text>
</comment>
<dbReference type="RefSeq" id="XP_040723372.1">
    <property type="nucleotide sequence ID" value="XM_040865877.1"/>
</dbReference>